<sequence>MFGRTQYDEDDYFDGFLEKITTTGKMSSEPALYITGIGVMSILMVVCCYFCCCRRNRGQVLSPPPTNVQVQVPYPQQQYNAPYQTQVVTTYPVHTGAQVAYPHSTGQPYLAMPTASPNPAPAPYSSAPYPTAAYPTAAYPGAPYPGAGYPGGAYPPSAPSAPEANAMPPSYDQAVCAKPPPNNPYASQ</sequence>
<protein>
    <submittedName>
        <fullName evidence="3">Jg13808 protein</fullName>
    </submittedName>
</protein>
<comment type="caution">
    <text evidence="3">The sequence shown here is derived from an EMBL/GenBank/DDBJ whole genome shotgun (WGS) entry which is preliminary data.</text>
</comment>
<evidence type="ECO:0000313" key="3">
    <source>
        <dbReference type="EMBL" id="CAH2251881.1"/>
    </source>
</evidence>
<feature type="transmembrane region" description="Helical" evidence="2">
    <location>
        <begin position="31"/>
        <end position="52"/>
    </location>
</feature>
<keyword evidence="4" id="KW-1185">Reference proteome</keyword>
<feature type="compositionally biased region" description="Low complexity" evidence="1">
    <location>
        <begin position="150"/>
        <end position="170"/>
    </location>
</feature>
<evidence type="ECO:0000256" key="1">
    <source>
        <dbReference type="SAM" id="MobiDB-lite"/>
    </source>
</evidence>
<keyword evidence="2" id="KW-0812">Transmembrane</keyword>
<accession>A0A8S4S9B4</accession>
<dbReference type="OrthoDB" id="6932694at2759"/>
<dbReference type="EMBL" id="CAKXAJ010026031">
    <property type="protein sequence ID" value="CAH2251881.1"/>
    <property type="molecule type" value="Genomic_DNA"/>
</dbReference>
<proteinExistence type="predicted"/>
<dbReference type="Proteomes" id="UP000838756">
    <property type="component" value="Unassembled WGS sequence"/>
</dbReference>
<evidence type="ECO:0000256" key="2">
    <source>
        <dbReference type="SAM" id="Phobius"/>
    </source>
</evidence>
<reference evidence="3" key="1">
    <citation type="submission" date="2022-03" db="EMBL/GenBank/DDBJ databases">
        <authorList>
            <person name="Lindestad O."/>
        </authorList>
    </citation>
    <scope>NUCLEOTIDE SEQUENCE</scope>
</reference>
<feature type="compositionally biased region" description="Pro residues" evidence="1">
    <location>
        <begin position="178"/>
        <end position="188"/>
    </location>
</feature>
<name>A0A8S4S9B4_9NEOP</name>
<keyword evidence="2" id="KW-1133">Transmembrane helix</keyword>
<keyword evidence="2" id="KW-0472">Membrane</keyword>
<gene>
    <name evidence="3" type="primary">jg13808</name>
    <name evidence="3" type="ORF">PAEG_LOCUS22313</name>
</gene>
<feature type="region of interest" description="Disordered" evidence="1">
    <location>
        <begin position="150"/>
        <end position="188"/>
    </location>
</feature>
<dbReference type="AlphaFoldDB" id="A0A8S4S9B4"/>
<evidence type="ECO:0000313" key="4">
    <source>
        <dbReference type="Proteomes" id="UP000838756"/>
    </source>
</evidence>
<organism evidence="3 4">
    <name type="scientific">Pararge aegeria aegeria</name>
    <dbReference type="NCBI Taxonomy" id="348720"/>
    <lineage>
        <taxon>Eukaryota</taxon>
        <taxon>Metazoa</taxon>
        <taxon>Ecdysozoa</taxon>
        <taxon>Arthropoda</taxon>
        <taxon>Hexapoda</taxon>
        <taxon>Insecta</taxon>
        <taxon>Pterygota</taxon>
        <taxon>Neoptera</taxon>
        <taxon>Endopterygota</taxon>
        <taxon>Lepidoptera</taxon>
        <taxon>Glossata</taxon>
        <taxon>Ditrysia</taxon>
        <taxon>Papilionoidea</taxon>
        <taxon>Nymphalidae</taxon>
        <taxon>Satyrinae</taxon>
        <taxon>Satyrini</taxon>
        <taxon>Parargina</taxon>
        <taxon>Pararge</taxon>
    </lineage>
</organism>